<feature type="chain" id="PRO_5012517084" evidence="8">
    <location>
        <begin position="24"/>
        <end position="153"/>
    </location>
</feature>
<evidence type="ECO:0000313" key="11">
    <source>
        <dbReference type="Proteomes" id="UP000217448"/>
    </source>
</evidence>
<dbReference type="Proteomes" id="UP000217448">
    <property type="component" value="Unassembled WGS sequence"/>
</dbReference>
<evidence type="ECO:0000256" key="7">
    <source>
        <dbReference type="PIRSR" id="PIRSR000027-2"/>
    </source>
</evidence>
<sequence length="153" mass="15697">MKITATRLAMAATVAALGTAALAQELPGPVKARQGQFNILAINLGILGDMARGKAAYDADAAQKAADTIVAVSMINEPPLFPEGTSEMDIDGTRAKAEIWDDWEGFAGKWSGLGEAAVSLQQVAATGQEALGPAVGQLGGACKACHDSFRAPE</sequence>
<dbReference type="SUPFAM" id="SSF47175">
    <property type="entry name" value="Cytochromes"/>
    <property type="match status" value="1"/>
</dbReference>
<evidence type="ECO:0000256" key="3">
    <source>
        <dbReference type="ARBA" id="ARBA00022723"/>
    </source>
</evidence>
<keyword evidence="4" id="KW-0249">Electron transport</keyword>
<dbReference type="GO" id="GO:0009055">
    <property type="term" value="F:electron transfer activity"/>
    <property type="evidence" value="ECO:0007669"/>
    <property type="project" value="InterPro"/>
</dbReference>
<dbReference type="InterPro" id="IPR002321">
    <property type="entry name" value="Cyt_c_II"/>
</dbReference>
<keyword evidence="8" id="KW-0732">Signal</keyword>
<keyword evidence="3 6" id="KW-0479">Metal-binding</keyword>
<dbReference type="PROSITE" id="PS51009">
    <property type="entry name" value="CYTCII"/>
    <property type="match status" value="1"/>
</dbReference>
<dbReference type="RefSeq" id="WP_095883644.1">
    <property type="nucleotide sequence ID" value="NZ_NTHN02000005.1"/>
</dbReference>
<evidence type="ECO:0000256" key="5">
    <source>
        <dbReference type="ARBA" id="ARBA00023004"/>
    </source>
</evidence>
<dbReference type="GO" id="GO:0022900">
    <property type="term" value="P:electron transport chain"/>
    <property type="evidence" value="ECO:0007669"/>
    <property type="project" value="InterPro"/>
</dbReference>
<dbReference type="EMBL" id="NTHN02000005">
    <property type="protein sequence ID" value="MCT4369639.1"/>
    <property type="molecule type" value="Genomic_DNA"/>
</dbReference>
<reference evidence="11" key="2">
    <citation type="submission" date="2023-07" db="EMBL/GenBank/DDBJ databases">
        <title>Yangia mangrovi SAOS 153D genome.</title>
        <authorList>
            <person name="Verma A."/>
            <person name="Pal Y."/>
            <person name="Sundharam S."/>
            <person name="Bisht B."/>
            <person name="Srinivasan K."/>
        </authorList>
    </citation>
    <scope>NUCLEOTIDE SEQUENCE [LARGE SCALE GENOMIC DNA]</scope>
    <source>
        <strain evidence="11">SAOS 153D</strain>
    </source>
</reference>
<feature type="binding site" description="axial binding residue" evidence="6">
    <location>
        <position position="146"/>
    </location>
    <ligand>
        <name>heme c</name>
        <dbReference type="ChEBI" id="CHEBI:61717"/>
    </ligand>
    <ligandPart>
        <name>Fe</name>
        <dbReference type="ChEBI" id="CHEBI:18248"/>
    </ligandPart>
</feature>
<dbReference type="AlphaFoldDB" id="A0A2A3JT63"/>
<dbReference type="PIRSF" id="PIRSF000027">
    <property type="entry name" value="Cytc_c_prime"/>
    <property type="match status" value="1"/>
</dbReference>
<keyword evidence="1" id="KW-0813">Transport</keyword>
<dbReference type="PRINTS" id="PR00608">
    <property type="entry name" value="CYTCHROMECII"/>
</dbReference>
<dbReference type="GO" id="GO:0005506">
    <property type="term" value="F:iron ion binding"/>
    <property type="evidence" value="ECO:0007669"/>
    <property type="project" value="InterPro"/>
</dbReference>
<evidence type="ECO:0000256" key="8">
    <source>
        <dbReference type="SAM" id="SignalP"/>
    </source>
</evidence>
<dbReference type="GO" id="GO:0042597">
    <property type="term" value="C:periplasmic space"/>
    <property type="evidence" value="ECO:0007669"/>
    <property type="project" value="InterPro"/>
</dbReference>
<proteinExistence type="predicted"/>
<feature type="binding site" description="covalent" evidence="7">
    <location>
        <position position="142"/>
    </location>
    <ligand>
        <name>heme c</name>
        <dbReference type="ChEBI" id="CHEBI:61717"/>
    </ligand>
</feature>
<dbReference type="GO" id="GO:0020037">
    <property type="term" value="F:heme binding"/>
    <property type="evidence" value="ECO:0007669"/>
    <property type="project" value="InterPro"/>
</dbReference>
<organism evidence="10">
    <name type="scientific">Alloyangia mangrovi</name>
    <dbReference type="NCBI Taxonomy" id="1779329"/>
    <lineage>
        <taxon>Bacteria</taxon>
        <taxon>Pseudomonadati</taxon>
        <taxon>Pseudomonadota</taxon>
        <taxon>Alphaproteobacteria</taxon>
        <taxon>Rhodobacterales</taxon>
        <taxon>Roseobacteraceae</taxon>
        <taxon>Alloyangia</taxon>
    </lineage>
</organism>
<dbReference type="InterPro" id="IPR010980">
    <property type="entry name" value="Cyt_c/b562"/>
</dbReference>
<feature type="binding site" description="covalent" evidence="7">
    <location>
        <position position="145"/>
    </location>
    <ligand>
        <name>heme c</name>
        <dbReference type="ChEBI" id="CHEBI:61717"/>
    </ligand>
</feature>
<dbReference type="InterPro" id="IPR015984">
    <property type="entry name" value="Cyt_c_prime_subgr"/>
</dbReference>
<evidence type="ECO:0000313" key="10">
    <source>
        <dbReference type="EMBL" id="PBD17659.1"/>
    </source>
</evidence>
<comment type="PTM">
    <text evidence="7">Binds 1 heme group per subunit.</text>
</comment>
<comment type="caution">
    <text evidence="10">The sequence shown here is derived from an EMBL/GenBank/DDBJ whole genome shotgun (WGS) entry which is preliminary data.</text>
</comment>
<evidence type="ECO:0000256" key="4">
    <source>
        <dbReference type="ARBA" id="ARBA00022982"/>
    </source>
</evidence>
<evidence type="ECO:0000256" key="2">
    <source>
        <dbReference type="ARBA" id="ARBA00022617"/>
    </source>
</evidence>
<feature type="signal peptide" evidence="8">
    <location>
        <begin position="1"/>
        <end position="23"/>
    </location>
</feature>
<reference evidence="9" key="3">
    <citation type="submission" date="2024-05" db="EMBL/GenBank/DDBJ databases">
        <title>Yangia mangrovi SAOS 153D genome.</title>
        <authorList>
            <person name="Verma A."/>
            <person name="Pal Y."/>
            <person name="Sundharam S."/>
            <person name="Bisht B."/>
            <person name="Srinivasan K."/>
        </authorList>
    </citation>
    <scope>NUCLEOTIDE SEQUENCE</scope>
    <source>
        <strain evidence="9">SAOS 153D</strain>
    </source>
</reference>
<dbReference type="EMBL" id="NTHN01000338">
    <property type="protein sequence ID" value="PBD17659.1"/>
    <property type="molecule type" value="Genomic_DNA"/>
</dbReference>
<dbReference type="InterPro" id="IPR012127">
    <property type="entry name" value="Cyt_c_prime"/>
</dbReference>
<name>A0A2A3JT63_9RHOB</name>
<keyword evidence="2 7" id="KW-0349">Heme</keyword>
<reference evidence="10" key="1">
    <citation type="submission" date="2017-09" db="EMBL/GenBank/DDBJ databases">
        <title>Yangia sp. SAOS 153D whole genome sequencing.</title>
        <authorList>
            <person name="Verma A."/>
            <person name="Krishnamurthi S."/>
        </authorList>
    </citation>
    <scope>NUCLEOTIDE SEQUENCE [LARGE SCALE GENOMIC DNA]</scope>
    <source>
        <strain evidence="10">SAOS 153D</strain>
    </source>
</reference>
<gene>
    <name evidence="9" type="ORF">CLG85_004475</name>
    <name evidence="10" type="ORF">CLG85_18900</name>
</gene>
<dbReference type="Pfam" id="PF01322">
    <property type="entry name" value="Cytochrom_C_2"/>
    <property type="match status" value="1"/>
</dbReference>
<protein>
    <submittedName>
        <fullName evidence="9 10">Cytochrome c</fullName>
    </submittedName>
</protein>
<dbReference type="OrthoDB" id="7596534at2"/>
<accession>A0A2A3JT63</accession>
<keyword evidence="11" id="KW-1185">Reference proteome</keyword>
<evidence type="ECO:0000313" key="9">
    <source>
        <dbReference type="EMBL" id="MCT4369639.1"/>
    </source>
</evidence>
<dbReference type="Gene3D" id="1.20.120.10">
    <property type="entry name" value="Cytochrome c/b562"/>
    <property type="match status" value="1"/>
</dbReference>
<evidence type="ECO:0000256" key="6">
    <source>
        <dbReference type="PIRSR" id="PIRSR000027-1"/>
    </source>
</evidence>
<keyword evidence="5 6" id="KW-0408">Iron</keyword>
<evidence type="ECO:0000256" key="1">
    <source>
        <dbReference type="ARBA" id="ARBA00022448"/>
    </source>
</evidence>